<dbReference type="SUPFAM" id="SSF54928">
    <property type="entry name" value="RNA-binding domain, RBD"/>
    <property type="match status" value="1"/>
</dbReference>
<evidence type="ECO:0000259" key="5">
    <source>
        <dbReference type="PROSITE" id="PS50102"/>
    </source>
</evidence>
<dbReference type="EnsemblMetazoa" id="XM_008183519.2">
    <property type="protein sequence ID" value="XP_008181741.1"/>
    <property type="gene ID" value="LOC100168899"/>
</dbReference>
<dbReference type="Pfam" id="PF00076">
    <property type="entry name" value="RRM_1"/>
    <property type="match status" value="2"/>
</dbReference>
<proteinExistence type="inferred from homology"/>
<dbReference type="PANTHER" id="PTHR37457:SF3">
    <property type="entry name" value="TRNA SELENOCYSTEINE-ASSOCIATED PROTEIN 1"/>
    <property type="match status" value="1"/>
</dbReference>
<organism evidence="6 7">
    <name type="scientific">Acyrthosiphon pisum</name>
    <name type="common">Pea aphid</name>
    <dbReference type="NCBI Taxonomy" id="7029"/>
    <lineage>
        <taxon>Eukaryota</taxon>
        <taxon>Metazoa</taxon>
        <taxon>Ecdysozoa</taxon>
        <taxon>Arthropoda</taxon>
        <taxon>Hexapoda</taxon>
        <taxon>Insecta</taxon>
        <taxon>Pterygota</taxon>
        <taxon>Neoptera</taxon>
        <taxon>Paraneoptera</taxon>
        <taxon>Hemiptera</taxon>
        <taxon>Sternorrhyncha</taxon>
        <taxon>Aphidomorpha</taxon>
        <taxon>Aphidoidea</taxon>
        <taxon>Aphididae</taxon>
        <taxon>Macrosiphini</taxon>
        <taxon>Acyrthosiphon</taxon>
    </lineage>
</organism>
<dbReference type="InterPro" id="IPR012677">
    <property type="entry name" value="Nucleotide-bd_a/b_plait_sf"/>
</dbReference>
<keyword evidence="7" id="KW-1185">Reference proteome</keyword>
<name>A0A8R2F758_ACYPI</name>
<evidence type="ECO:0000256" key="4">
    <source>
        <dbReference type="PROSITE-ProRule" id="PRU00176"/>
    </source>
</evidence>
<evidence type="ECO:0000256" key="1">
    <source>
        <dbReference type="ARBA" id="ARBA00008920"/>
    </source>
</evidence>
<reference evidence="6" key="2">
    <citation type="submission" date="2022-06" db="UniProtKB">
        <authorList>
            <consortium name="EnsemblMetazoa"/>
        </authorList>
    </citation>
    <scope>IDENTIFICATION</scope>
</reference>
<dbReference type="AlphaFoldDB" id="A0A8R2F758"/>
<dbReference type="FunFam" id="3.30.70.330:FF:000159">
    <property type="entry name" value="tRNA selenocysteine 1-associated protein 1"/>
    <property type="match status" value="1"/>
</dbReference>
<dbReference type="RefSeq" id="XP_008181741.1">
    <property type="nucleotide sequence ID" value="XM_008183519.2"/>
</dbReference>
<sequence>MTERFITRAFHKMGEYPNNVKLIRNTNTGEISGYAFVDFYDSVSVMHKLNGKYIPNTNPPVKFKLNHAGKSTSINREFSVWLGILGPGVDDYQLYKTFACRYPSIRTAKVVLDRSGLSKGYGFIFFGSEEEQKHCLNNMNGFPGLGSKPIKVNRVIPKSKWHE</sequence>
<evidence type="ECO:0000313" key="7">
    <source>
        <dbReference type="Proteomes" id="UP000007819"/>
    </source>
</evidence>
<reference evidence="7" key="1">
    <citation type="submission" date="2010-06" db="EMBL/GenBank/DDBJ databases">
        <authorList>
            <person name="Jiang H."/>
            <person name="Abraham K."/>
            <person name="Ali S."/>
            <person name="Alsbrooks S.L."/>
            <person name="Anim B.N."/>
            <person name="Anosike U.S."/>
            <person name="Attaway T."/>
            <person name="Bandaranaike D.P."/>
            <person name="Battles P.K."/>
            <person name="Bell S.N."/>
            <person name="Bell A.V."/>
            <person name="Beltran B."/>
            <person name="Bickham C."/>
            <person name="Bustamante Y."/>
            <person name="Caleb T."/>
            <person name="Canada A."/>
            <person name="Cardenas V."/>
            <person name="Carter K."/>
            <person name="Chacko J."/>
            <person name="Chandrabose M.N."/>
            <person name="Chavez D."/>
            <person name="Chavez A."/>
            <person name="Chen L."/>
            <person name="Chu H.-S."/>
            <person name="Claassen K.J."/>
            <person name="Cockrell R."/>
            <person name="Collins M."/>
            <person name="Cooper J.A."/>
            <person name="Cree A."/>
            <person name="Curry S.M."/>
            <person name="Da Y."/>
            <person name="Dao M.D."/>
            <person name="Das B."/>
            <person name="Davila M.-L."/>
            <person name="Davy-Carroll L."/>
            <person name="Denson S."/>
            <person name="Dinh H."/>
            <person name="Ebong V.E."/>
            <person name="Edwards J.R."/>
            <person name="Egan A."/>
            <person name="El-Daye J."/>
            <person name="Escobedo L."/>
            <person name="Fernandez S."/>
            <person name="Fernando P.R."/>
            <person name="Flagg N."/>
            <person name="Forbes L.D."/>
            <person name="Fowler R.G."/>
            <person name="Fu Q."/>
            <person name="Gabisi R.A."/>
            <person name="Ganer J."/>
            <person name="Garbino Pronczuk A."/>
            <person name="Garcia R.M."/>
            <person name="Garner T."/>
            <person name="Garrett T.E."/>
            <person name="Gonzalez D.A."/>
            <person name="Hamid H."/>
            <person name="Hawkins E.S."/>
            <person name="Hirani K."/>
            <person name="Hogues M.E."/>
            <person name="Hollins B."/>
            <person name="Hsiao C.-H."/>
            <person name="Jabil R."/>
            <person name="James M.L."/>
            <person name="Jhangiani S.N."/>
            <person name="Johnson B."/>
            <person name="Johnson Q."/>
            <person name="Joshi V."/>
            <person name="Kalu J.B."/>
            <person name="Kam C."/>
            <person name="Kashfia A."/>
            <person name="Keebler J."/>
            <person name="Kisamo H."/>
            <person name="Kovar C.L."/>
            <person name="Lago L.A."/>
            <person name="Lai C.-Y."/>
            <person name="Laidlaw J."/>
            <person name="Lara F."/>
            <person name="Le T.-K."/>
            <person name="Lee S.L."/>
            <person name="Legall F.H."/>
            <person name="Lemon S.J."/>
            <person name="Lewis L.R."/>
            <person name="Li B."/>
            <person name="Liu Y."/>
            <person name="Liu Y.-S."/>
            <person name="Lopez J."/>
            <person name="Lozado R.J."/>
            <person name="Lu J."/>
            <person name="Madu R.C."/>
            <person name="Maheshwari M."/>
            <person name="Maheshwari R."/>
            <person name="Malloy K."/>
            <person name="Martinez E."/>
            <person name="Mathew T."/>
            <person name="Mercado I.C."/>
            <person name="Mercado C."/>
            <person name="Meyer B."/>
            <person name="Montgomery K."/>
            <person name="Morgan M.B."/>
            <person name="Munidasa M."/>
            <person name="Nazareth L.V."/>
            <person name="Nelson J."/>
            <person name="Ng B.M."/>
            <person name="Nguyen N.B."/>
            <person name="Nguyen P.Q."/>
            <person name="Nguyen T."/>
            <person name="Obregon M."/>
            <person name="Okwuonu G.O."/>
            <person name="Onwere C.G."/>
            <person name="Orozco G."/>
            <person name="Parra A."/>
            <person name="Patel S."/>
            <person name="Patil S."/>
            <person name="Perez A."/>
            <person name="Perez Y."/>
            <person name="Pham C."/>
            <person name="Primus E.L."/>
            <person name="Pu L.-L."/>
            <person name="Puazo M."/>
            <person name="Qin X."/>
            <person name="Quiroz J.B."/>
            <person name="Reese J."/>
            <person name="Richards S."/>
            <person name="Rives C.M."/>
            <person name="Robberts R."/>
            <person name="Ruiz S.J."/>
            <person name="Ruiz M.J."/>
            <person name="Santibanez J."/>
            <person name="Schneider B.W."/>
            <person name="Sisson I."/>
            <person name="Smith M."/>
            <person name="Sodergren E."/>
            <person name="Song X.-Z."/>
            <person name="Song B.B."/>
            <person name="Summersgill H."/>
            <person name="Thelus R."/>
            <person name="Thornton R.D."/>
            <person name="Trejos Z.Y."/>
            <person name="Usmani K."/>
            <person name="Vattathil S."/>
            <person name="Villasana D."/>
            <person name="Walker D.L."/>
            <person name="Wang S."/>
            <person name="Wang K."/>
            <person name="White C.S."/>
            <person name="Williams A.C."/>
            <person name="Williamson J."/>
            <person name="Wilson K."/>
            <person name="Woghiren I.O."/>
            <person name="Woodworth J.R."/>
            <person name="Worley K.C."/>
            <person name="Wright R.A."/>
            <person name="Wu W."/>
            <person name="Young L."/>
            <person name="Zhang L."/>
            <person name="Zhang J."/>
            <person name="Zhu Y."/>
            <person name="Muzny D.M."/>
            <person name="Weinstock G."/>
            <person name="Gibbs R.A."/>
        </authorList>
    </citation>
    <scope>NUCLEOTIDE SEQUENCE [LARGE SCALE GENOMIC DNA]</scope>
    <source>
        <strain evidence="7">LSR1</strain>
    </source>
</reference>
<evidence type="ECO:0000256" key="3">
    <source>
        <dbReference type="ARBA" id="ARBA00033477"/>
    </source>
</evidence>
<dbReference type="SMART" id="SM00360">
    <property type="entry name" value="RRM"/>
    <property type="match status" value="1"/>
</dbReference>
<accession>A0A8R2F758</accession>
<evidence type="ECO:0000256" key="2">
    <source>
        <dbReference type="ARBA" id="ARBA00022884"/>
    </source>
</evidence>
<dbReference type="EnsemblMetazoa" id="XM_029485746.1">
    <property type="protein sequence ID" value="XP_029341606.1"/>
    <property type="gene ID" value="LOC100168899"/>
</dbReference>
<dbReference type="Gene3D" id="3.30.70.330">
    <property type="match status" value="2"/>
</dbReference>
<dbReference type="InterPro" id="IPR000504">
    <property type="entry name" value="RRM_dom"/>
</dbReference>
<dbReference type="GO" id="GO:0003723">
    <property type="term" value="F:RNA binding"/>
    <property type="evidence" value="ECO:0007669"/>
    <property type="project" value="UniProtKB-UniRule"/>
</dbReference>
<dbReference type="Proteomes" id="UP000007819">
    <property type="component" value="Chromosome X"/>
</dbReference>
<feature type="domain" description="RRM" evidence="5">
    <location>
        <begin position="78"/>
        <end position="157"/>
    </location>
</feature>
<protein>
    <recommendedName>
        <fullName evidence="3">tRNA selenocysteine-associated protein 1</fullName>
    </recommendedName>
</protein>
<dbReference type="PROSITE" id="PS50102">
    <property type="entry name" value="RRM"/>
    <property type="match status" value="1"/>
</dbReference>
<dbReference type="InterPro" id="IPR035979">
    <property type="entry name" value="RBD_domain_sf"/>
</dbReference>
<evidence type="ECO:0000313" key="6">
    <source>
        <dbReference type="EnsemblMetazoa" id="XP_008181741.1"/>
    </source>
</evidence>
<dbReference type="InterPro" id="IPR040434">
    <property type="entry name" value="TSAP1"/>
</dbReference>
<keyword evidence="2 4" id="KW-0694">RNA-binding</keyword>
<dbReference type="PANTHER" id="PTHR37457">
    <property type="entry name" value="TRNA SELENOCYSTEINE 1-ASSOCIATED PROTEIN 1-RELATED"/>
    <property type="match status" value="1"/>
</dbReference>
<dbReference type="OrthoDB" id="446113at2759"/>
<dbReference type="GeneID" id="100168899"/>
<dbReference type="KEGG" id="api:100168899"/>
<dbReference type="RefSeq" id="XP_029341606.1">
    <property type="nucleotide sequence ID" value="XM_029485746.1"/>
</dbReference>
<comment type="similarity">
    <text evidence="1">Belongs to the RRM TRSPAP family.</text>
</comment>